<dbReference type="HOGENOM" id="CLU_048995_3_3_5"/>
<dbReference type="RefSeq" id="WP_014103561.1">
    <property type="nucleotide sequence ID" value="NC_016026.1"/>
</dbReference>
<dbReference type="EMBL" id="CP002382">
    <property type="protein sequence ID" value="AEP10338.1"/>
    <property type="molecule type" value="Genomic_DNA"/>
</dbReference>
<dbReference type="eggNOG" id="COG0835">
    <property type="taxonomic scope" value="Bacteria"/>
</dbReference>
<dbReference type="Pfam" id="PF01584">
    <property type="entry name" value="CheW"/>
    <property type="match status" value="1"/>
</dbReference>
<dbReference type="InterPro" id="IPR002545">
    <property type="entry name" value="CheW-lke_dom"/>
</dbReference>
<dbReference type="SUPFAM" id="SSF50341">
    <property type="entry name" value="CheW-like"/>
    <property type="match status" value="1"/>
</dbReference>
<protein>
    <submittedName>
        <fullName evidence="2">CheW-like domain protein</fullName>
    </submittedName>
</protein>
<dbReference type="GO" id="GO:0005829">
    <property type="term" value="C:cytosol"/>
    <property type="evidence" value="ECO:0007669"/>
    <property type="project" value="TreeGrafter"/>
</dbReference>
<dbReference type="InterPro" id="IPR036061">
    <property type="entry name" value="CheW-like_dom_sf"/>
</dbReference>
<dbReference type="CDD" id="cd00732">
    <property type="entry name" value="CheW"/>
    <property type="match status" value="1"/>
</dbReference>
<dbReference type="STRING" id="856793.MICA_2030"/>
<dbReference type="OrthoDB" id="3291462at2"/>
<dbReference type="GO" id="GO:0006935">
    <property type="term" value="P:chemotaxis"/>
    <property type="evidence" value="ECO:0007669"/>
    <property type="project" value="InterPro"/>
</dbReference>
<dbReference type="Gene3D" id="2.40.50.180">
    <property type="entry name" value="CheA-289, Domain 4"/>
    <property type="match status" value="1"/>
</dbReference>
<sequence>MTHVKSNEYLTFMLAGQLFGVSVLQVNDVLRSQKTTRTPLAPPTIAGIMNLRGRIVTVIDVRRCLNQSPASDGSGGMSVVVEQNGELFSLIIDAVGDVLTLDEDNIEPIPPTLDAAWSAVAAGVYKLPDQLLVTLDVKKLLASAQFYENSLVEGVA</sequence>
<feature type="domain" description="CheW-like" evidence="1">
    <location>
        <begin position="6"/>
        <end position="146"/>
    </location>
</feature>
<dbReference type="GO" id="GO:0007165">
    <property type="term" value="P:signal transduction"/>
    <property type="evidence" value="ECO:0007669"/>
    <property type="project" value="InterPro"/>
</dbReference>
<dbReference type="KEGG" id="mai:MICA_2030"/>
<keyword evidence="3" id="KW-1185">Reference proteome</keyword>
<gene>
    <name evidence="2" type="ordered locus">MICA_2030</name>
</gene>
<proteinExistence type="predicted"/>
<name>G2KPX0_MICAA</name>
<evidence type="ECO:0000313" key="2">
    <source>
        <dbReference type="EMBL" id="AEP10338.1"/>
    </source>
</evidence>
<evidence type="ECO:0000259" key="1">
    <source>
        <dbReference type="PROSITE" id="PS50851"/>
    </source>
</evidence>
<dbReference type="Proteomes" id="UP000009286">
    <property type="component" value="Chromosome"/>
</dbReference>
<dbReference type="AlphaFoldDB" id="G2KPX0"/>
<accession>G2KPX0</accession>
<reference evidence="2 3" key="1">
    <citation type="journal article" date="2011" name="BMC Genomics">
        <title>Genomic insights into an obligate epibiotic bacterial predator: Micavibrio aeruginosavorus ARL-13.</title>
        <authorList>
            <person name="Wang Z."/>
            <person name="Kadouri D."/>
            <person name="Wu M."/>
        </authorList>
    </citation>
    <scope>NUCLEOTIDE SEQUENCE [LARGE SCALE GENOMIC DNA]</scope>
    <source>
        <strain evidence="2 3">ARL-13</strain>
    </source>
</reference>
<organism evidence="2 3">
    <name type="scientific">Micavibrio aeruginosavorus (strain ARL-13)</name>
    <dbReference type="NCBI Taxonomy" id="856793"/>
    <lineage>
        <taxon>Bacteria</taxon>
        <taxon>Pseudomonadati</taxon>
        <taxon>Bdellovibrionota</taxon>
        <taxon>Bdellovibrionia</taxon>
        <taxon>Bdellovibrionales</taxon>
        <taxon>Pseudobdellovibrionaceae</taxon>
        <taxon>Micavibrio</taxon>
    </lineage>
</organism>
<dbReference type="PROSITE" id="PS50851">
    <property type="entry name" value="CHEW"/>
    <property type="match status" value="1"/>
</dbReference>
<dbReference type="Gene3D" id="2.30.30.40">
    <property type="entry name" value="SH3 Domains"/>
    <property type="match status" value="1"/>
</dbReference>
<evidence type="ECO:0000313" key="3">
    <source>
        <dbReference type="Proteomes" id="UP000009286"/>
    </source>
</evidence>
<dbReference type="InterPro" id="IPR039315">
    <property type="entry name" value="CheW"/>
</dbReference>
<dbReference type="SMART" id="SM00260">
    <property type="entry name" value="CheW"/>
    <property type="match status" value="1"/>
</dbReference>
<dbReference type="PANTHER" id="PTHR22617">
    <property type="entry name" value="CHEMOTAXIS SENSOR HISTIDINE KINASE-RELATED"/>
    <property type="match status" value="1"/>
</dbReference>
<dbReference type="PANTHER" id="PTHR22617:SF23">
    <property type="entry name" value="CHEMOTAXIS PROTEIN CHEW"/>
    <property type="match status" value="1"/>
</dbReference>